<gene>
    <name evidence="2" type="ORF">LNTAR_24179</name>
</gene>
<reference evidence="2 3" key="1">
    <citation type="journal article" date="2010" name="J. Bacteriol.">
        <title>Genome sequence of Lentisphaera araneosa HTCC2155T, the type species of the order Lentisphaerales in the phylum Lentisphaerae.</title>
        <authorList>
            <person name="Thrash J.C."/>
            <person name="Cho J.C."/>
            <person name="Vergin K.L."/>
            <person name="Morris R.M."/>
            <person name="Giovannoni S.J."/>
        </authorList>
    </citation>
    <scope>NUCLEOTIDE SEQUENCE [LARGE SCALE GENOMIC DNA]</scope>
    <source>
        <strain evidence="2 3">HTCC2155</strain>
    </source>
</reference>
<evidence type="ECO:0000259" key="1">
    <source>
        <dbReference type="Pfam" id="PF14238"/>
    </source>
</evidence>
<accession>A6DQ24</accession>
<dbReference type="Pfam" id="PF14238">
    <property type="entry name" value="DUF4340"/>
    <property type="match status" value="1"/>
</dbReference>
<protein>
    <recommendedName>
        <fullName evidence="1">DUF4340 domain-containing protein</fullName>
    </recommendedName>
</protein>
<dbReference type="AlphaFoldDB" id="A6DQ24"/>
<evidence type="ECO:0000313" key="2">
    <source>
        <dbReference type="EMBL" id="EDM26265.1"/>
    </source>
</evidence>
<evidence type="ECO:0000313" key="3">
    <source>
        <dbReference type="Proteomes" id="UP000004947"/>
    </source>
</evidence>
<dbReference type="Proteomes" id="UP000004947">
    <property type="component" value="Unassembled WGS sequence"/>
</dbReference>
<dbReference type="OrthoDB" id="5431982at2"/>
<sequence>MKLKHLYRVLLISLGLLVLFFLTRKDEEVNRGTFRSGDVVFKDFKEIDTISLEQGPFKTDLHKVDGDWVVKNRFDFIADQKQINDVIEDLKGMKVAQTVDTRSQDMKFYALDKKSERMNERPVELSLNYKDGSAKSLFLGKSHNQGGKAAGRYYLDPDSNGVFISTQILRNTQADPRVWLRKFLPDYKSVLSASYFSRERLIWQAGRSQINKPFKFKYPTQLAKMSDQQTHGFMSQIFQSRYLDVEVARPISKVDFEGERLEFVDHVGRRYTLELVANVDKFIKCRMRLNTEADLSGSKDYDDVKQTLTEWHFMLSSRLLPYLQMKQ</sequence>
<keyword evidence="3" id="KW-1185">Reference proteome</keyword>
<comment type="caution">
    <text evidence="2">The sequence shown here is derived from an EMBL/GenBank/DDBJ whole genome shotgun (WGS) entry which is preliminary data.</text>
</comment>
<organism evidence="2 3">
    <name type="scientific">Lentisphaera araneosa HTCC2155</name>
    <dbReference type="NCBI Taxonomy" id="313628"/>
    <lineage>
        <taxon>Bacteria</taxon>
        <taxon>Pseudomonadati</taxon>
        <taxon>Lentisphaerota</taxon>
        <taxon>Lentisphaeria</taxon>
        <taxon>Lentisphaerales</taxon>
        <taxon>Lentisphaeraceae</taxon>
        <taxon>Lentisphaera</taxon>
    </lineage>
</organism>
<dbReference type="STRING" id="313628.LNTAR_24179"/>
<dbReference type="EMBL" id="ABCK01000018">
    <property type="protein sequence ID" value="EDM26265.1"/>
    <property type="molecule type" value="Genomic_DNA"/>
</dbReference>
<name>A6DQ24_9BACT</name>
<dbReference type="RefSeq" id="WP_007279955.1">
    <property type="nucleotide sequence ID" value="NZ_ABCK01000018.1"/>
</dbReference>
<dbReference type="InterPro" id="IPR025641">
    <property type="entry name" value="DUF4340"/>
</dbReference>
<feature type="domain" description="DUF4340" evidence="1">
    <location>
        <begin position="68"/>
        <end position="183"/>
    </location>
</feature>
<proteinExistence type="predicted"/>